<dbReference type="Proteomes" id="UP000001106">
    <property type="component" value="Chromosome"/>
</dbReference>
<evidence type="ECO:0000256" key="1">
    <source>
        <dbReference type="ARBA" id="ARBA00004741"/>
    </source>
</evidence>
<evidence type="ECO:0000313" key="10">
    <source>
        <dbReference type="EMBL" id="ABR56085.1"/>
    </source>
</evidence>
<dbReference type="PROSITE" id="PS00858">
    <property type="entry name" value="PREPHENATE_DEHYDR_2"/>
    <property type="match status" value="1"/>
</dbReference>
<keyword evidence="3" id="KW-0028">Amino-acid biosynthesis</keyword>
<keyword evidence="4" id="KW-0057">Aromatic amino acid biosynthesis</keyword>
<dbReference type="Gene3D" id="3.40.190.10">
    <property type="entry name" value="Periplasmic binding protein-like II"/>
    <property type="match status" value="2"/>
</dbReference>
<dbReference type="SUPFAM" id="SSF53850">
    <property type="entry name" value="Periplasmic binding protein-like II"/>
    <property type="match status" value="1"/>
</dbReference>
<dbReference type="InterPro" id="IPR045865">
    <property type="entry name" value="ACT-like_dom_sf"/>
</dbReference>
<dbReference type="InterPro" id="IPR002912">
    <property type="entry name" value="ACT_dom"/>
</dbReference>
<dbReference type="InterPro" id="IPR018528">
    <property type="entry name" value="Preph_deHydtase_CS"/>
</dbReference>
<evidence type="ECO:0000256" key="2">
    <source>
        <dbReference type="ARBA" id="ARBA00013147"/>
    </source>
</evidence>
<dbReference type="GO" id="GO:0004664">
    <property type="term" value="F:prephenate dehydratase activity"/>
    <property type="evidence" value="ECO:0007669"/>
    <property type="project" value="UniProtKB-EC"/>
</dbReference>
<evidence type="ECO:0000259" key="8">
    <source>
        <dbReference type="PROSITE" id="PS51171"/>
    </source>
</evidence>
<dbReference type="HOGENOM" id="CLU_035008_0_2_2"/>
<dbReference type="STRING" id="419665.Maeo_0499"/>
<dbReference type="GeneID" id="5327126"/>
<comment type="catalytic activity">
    <reaction evidence="7">
        <text>prephenate + H(+) = 3-phenylpyruvate + CO2 + H2O</text>
        <dbReference type="Rhea" id="RHEA:21648"/>
        <dbReference type="ChEBI" id="CHEBI:15377"/>
        <dbReference type="ChEBI" id="CHEBI:15378"/>
        <dbReference type="ChEBI" id="CHEBI:16526"/>
        <dbReference type="ChEBI" id="CHEBI:18005"/>
        <dbReference type="ChEBI" id="CHEBI:29934"/>
        <dbReference type="EC" id="4.2.1.51"/>
    </reaction>
</comment>
<comment type="pathway">
    <text evidence="1">Amino-acid biosynthesis; L-phenylalanine biosynthesis; phenylpyruvate from prephenate: step 1/1.</text>
</comment>
<dbReference type="Gene3D" id="3.30.70.260">
    <property type="match status" value="1"/>
</dbReference>
<reference evidence="10" key="1">
    <citation type="submission" date="2007-06" db="EMBL/GenBank/DDBJ databases">
        <title>Complete sequence of Methanococcus aeolicus Nankai-3.</title>
        <authorList>
            <consortium name="US DOE Joint Genome Institute"/>
            <person name="Copeland A."/>
            <person name="Lucas S."/>
            <person name="Lapidus A."/>
            <person name="Barry K."/>
            <person name="Glavina del Rio T."/>
            <person name="Dalin E."/>
            <person name="Tice H."/>
            <person name="Pitluck S."/>
            <person name="Chain P."/>
            <person name="Malfatti S."/>
            <person name="Shin M."/>
            <person name="Vergez L."/>
            <person name="Schmutz J."/>
            <person name="Larimer F."/>
            <person name="Land M."/>
            <person name="Hauser L."/>
            <person name="Kyrpides N."/>
            <person name="Lykidis A."/>
            <person name="Sieprawska-Lupa M."/>
            <person name="Whitman W.B."/>
            <person name="Richardson P."/>
        </authorList>
    </citation>
    <scope>NUCLEOTIDE SEQUENCE [LARGE SCALE GENOMIC DNA]</scope>
    <source>
        <strain evidence="10">Nankai-3</strain>
    </source>
</reference>
<evidence type="ECO:0000256" key="7">
    <source>
        <dbReference type="ARBA" id="ARBA00047848"/>
    </source>
</evidence>
<protein>
    <recommendedName>
        <fullName evidence="2">prephenate dehydratase</fullName>
        <ecNumber evidence="2">4.2.1.51</ecNumber>
    </recommendedName>
</protein>
<organism evidence="10 11">
    <name type="scientific">Methanococcus aeolicus (strain ATCC BAA-1280 / DSM 17508 / OCM 812 / Nankai-3)</name>
    <dbReference type="NCBI Taxonomy" id="419665"/>
    <lineage>
        <taxon>Archaea</taxon>
        <taxon>Methanobacteriati</taxon>
        <taxon>Methanobacteriota</taxon>
        <taxon>Methanomada group</taxon>
        <taxon>Methanococci</taxon>
        <taxon>Methanococcales</taxon>
        <taxon>Methanococcaceae</taxon>
        <taxon>Methanococcus</taxon>
    </lineage>
</organism>
<dbReference type="GO" id="GO:0009094">
    <property type="term" value="P:L-phenylalanine biosynthetic process"/>
    <property type="evidence" value="ECO:0007669"/>
    <property type="project" value="UniProtKB-KW"/>
</dbReference>
<dbReference type="FunFam" id="3.40.190.10:FF:000034">
    <property type="entry name" value="Chorismate mutase/prephenate dehydratase"/>
    <property type="match status" value="1"/>
</dbReference>
<dbReference type="SUPFAM" id="SSF55021">
    <property type="entry name" value="ACT-like"/>
    <property type="match status" value="1"/>
</dbReference>
<dbReference type="eggNOG" id="arCOG00255">
    <property type="taxonomic scope" value="Archaea"/>
</dbReference>
<dbReference type="OrthoDB" id="8755at2157"/>
<dbReference type="RefSeq" id="WP_011973217.1">
    <property type="nucleotide sequence ID" value="NC_009635.1"/>
</dbReference>
<keyword evidence="5" id="KW-0584">Phenylalanine biosynthesis</keyword>
<dbReference type="EC" id="4.2.1.51" evidence="2"/>
<evidence type="ECO:0000256" key="4">
    <source>
        <dbReference type="ARBA" id="ARBA00023141"/>
    </source>
</evidence>
<evidence type="ECO:0000256" key="6">
    <source>
        <dbReference type="ARBA" id="ARBA00023239"/>
    </source>
</evidence>
<dbReference type="PROSITE" id="PS51671">
    <property type="entry name" value="ACT"/>
    <property type="match status" value="1"/>
</dbReference>
<dbReference type="InterPro" id="IPR001086">
    <property type="entry name" value="Preph_deHydtase"/>
</dbReference>
<dbReference type="KEGG" id="mae:Maeo_0499"/>
<name>A6UUB3_META3</name>
<dbReference type="GO" id="GO:0005737">
    <property type="term" value="C:cytoplasm"/>
    <property type="evidence" value="ECO:0007669"/>
    <property type="project" value="TreeGrafter"/>
</dbReference>
<feature type="domain" description="Prephenate dehydratase" evidence="8">
    <location>
        <begin position="1"/>
        <end position="177"/>
    </location>
</feature>
<proteinExistence type="predicted"/>
<feature type="domain" description="ACT" evidence="9">
    <location>
        <begin position="198"/>
        <end position="270"/>
    </location>
</feature>
<evidence type="ECO:0000259" key="9">
    <source>
        <dbReference type="PROSITE" id="PS51671"/>
    </source>
</evidence>
<dbReference type="Pfam" id="PF00800">
    <property type="entry name" value="PDT"/>
    <property type="match status" value="1"/>
</dbReference>
<dbReference type="AlphaFoldDB" id="A6UUB3"/>
<dbReference type="NCBIfam" id="NF008865">
    <property type="entry name" value="PRK11898.1"/>
    <property type="match status" value="1"/>
</dbReference>
<gene>
    <name evidence="10" type="ordered locus">Maeo_0499</name>
</gene>
<dbReference type="CDD" id="cd13532">
    <property type="entry name" value="PBP2_PDT_like"/>
    <property type="match status" value="1"/>
</dbReference>
<sequence length="278" mass="31653">MIYCLGPKGSYTEEAAEIFSKIIKDKNIEYCNSIYEVFERVEQGNNNCYGVVPSENSIEGSVSLTMDLLLEFPVKILGEVDININHCLIGYSKDKIKKILAHPQALAQCRKYIKKHDWETESVLSNSMAVKKVYDMKNEELGAIASKKAGKLYNLNILDTNIQDYPNNTTRFILIGKDCEDSNDISFTNNDTTKKSTIIIELIGNKPGALYNILKEFNKKNINLTRIESRPSKTKLGSYIFYIDYETPENEKELINSLKNYVSNIKYLGSSNIFSKFL</sequence>
<dbReference type="PROSITE" id="PS00857">
    <property type="entry name" value="PREPHENATE_DEHYDR_1"/>
    <property type="match status" value="1"/>
</dbReference>
<dbReference type="Pfam" id="PF01842">
    <property type="entry name" value="ACT"/>
    <property type="match status" value="1"/>
</dbReference>
<dbReference type="PANTHER" id="PTHR21022">
    <property type="entry name" value="PREPHENATE DEHYDRATASE P PROTEIN"/>
    <property type="match status" value="1"/>
</dbReference>
<keyword evidence="6 10" id="KW-0456">Lyase</keyword>
<dbReference type="CDD" id="cd04905">
    <property type="entry name" value="ACT_CM-PDT"/>
    <property type="match status" value="1"/>
</dbReference>
<evidence type="ECO:0000313" key="11">
    <source>
        <dbReference type="Proteomes" id="UP000001106"/>
    </source>
</evidence>
<evidence type="ECO:0000256" key="3">
    <source>
        <dbReference type="ARBA" id="ARBA00022605"/>
    </source>
</evidence>
<keyword evidence="11" id="KW-1185">Reference proteome</keyword>
<accession>A6UUB3</accession>
<dbReference type="PANTHER" id="PTHR21022:SF19">
    <property type="entry name" value="PREPHENATE DEHYDRATASE-RELATED"/>
    <property type="match status" value="1"/>
</dbReference>
<dbReference type="PROSITE" id="PS51171">
    <property type="entry name" value="PREPHENATE_DEHYDR_3"/>
    <property type="match status" value="1"/>
</dbReference>
<evidence type="ECO:0000256" key="5">
    <source>
        <dbReference type="ARBA" id="ARBA00023222"/>
    </source>
</evidence>
<dbReference type="EMBL" id="CP000743">
    <property type="protein sequence ID" value="ABR56085.1"/>
    <property type="molecule type" value="Genomic_DNA"/>
</dbReference>